<dbReference type="AlphaFoldDB" id="A0A517LNE3"/>
<organism evidence="2 3">
    <name type="scientific">Venturia effusa</name>
    <dbReference type="NCBI Taxonomy" id="50376"/>
    <lineage>
        <taxon>Eukaryota</taxon>
        <taxon>Fungi</taxon>
        <taxon>Dikarya</taxon>
        <taxon>Ascomycota</taxon>
        <taxon>Pezizomycotina</taxon>
        <taxon>Dothideomycetes</taxon>
        <taxon>Pleosporomycetidae</taxon>
        <taxon>Venturiales</taxon>
        <taxon>Venturiaceae</taxon>
        <taxon>Venturia</taxon>
    </lineage>
</organism>
<evidence type="ECO:0000313" key="2">
    <source>
        <dbReference type="EMBL" id="QDS77167.1"/>
    </source>
</evidence>
<dbReference type="EMBL" id="CP042201">
    <property type="protein sequence ID" value="QDS77167.1"/>
    <property type="molecule type" value="Genomic_DNA"/>
</dbReference>
<gene>
    <name evidence="2" type="ORF">FKW77_001752</name>
</gene>
<feature type="chain" id="PRO_5022182914" evidence="1">
    <location>
        <begin position="19"/>
        <end position="206"/>
    </location>
</feature>
<proteinExistence type="predicted"/>
<name>A0A517LNE3_9PEZI</name>
<keyword evidence="3" id="KW-1185">Reference proteome</keyword>
<sequence>MNLSSVLAFLTTIATVSANAYKLCCCHNKANCSNNVTESVVAALVFVKDWKMSTKTWSTTQDAPFNCTGCYAYAPGEPNDDGYIGIKEMRGYCKDYEGLIDSQYFNVEDDWLSLATVFVWTRESRVFSELYHSSTKRPSTPKSALSSRNPHTMSNVLSELNPSFQYLDGNLRKPDLLVGPSTRFALASLRRNHAAQQFAVRSRSHG</sequence>
<feature type="signal peptide" evidence="1">
    <location>
        <begin position="1"/>
        <end position="18"/>
    </location>
</feature>
<evidence type="ECO:0000256" key="1">
    <source>
        <dbReference type="SAM" id="SignalP"/>
    </source>
</evidence>
<accession>A0A517LNE3</accession>
<keyword evidence="1" id="KW-0732">Signal</keyword>
<protein>
    <submittedName>
        <fullName evidence="2">Uncharacterized protein</fullName>
    </submittedName>
</protein>
<reference evidence="2 3" key="1">
    <citation type="submission" date="2019-07" db="EMBL/GenBank/DDBJ databases">
        <title>Finished genome of Venturia effusa.</title>
        <authorList>
            <person name="Young C.A."/>
            <person name="Cox M.P."/>
            <person name="Ganley A.R.D."/>
            <person name="David W.J."/>
        </authorList>
    </citation>
    <scope>NUCLEOTIDE SEQUENCE [LARGE SCALE GENOMIC DNA]</scope>
    <source>
        <strain evidence="3">albino</strain>
    </source>
</reference>
<evidence type="ECO:0000313" key="3">
    <source>
        <dbReference type="Proteomes" id="UP000316270"/>
    </source>
</evidence>
<dbReference type="Proteomes" id="UP000316270">
    <property type="component" value="Chromosome 17"/>
</dbReference>